<feature type="transmembrane region" description="Helical" evidence="10">
    <location>
        <begin position="21"/>
        <end position="39"/>
    </location>
</feature>
<keyword evidence="7 10" id="KW-0812">Transmembrane</keyword>
<protein>
    <recommendedName>
        <fullName evidence="4">Nicotinamide riboside transporter PnuC</fullName>
    </recommendedName>
</protein>
<dbReference type="STRING" id="452.Lspi_1044"/>
<evidence type="ECO:0000256" key="3">
    <source>
        <dbReference type="ARBA" id="ARBA00006669"/>
    </source>
</evidence>
<evidence type="ECO:0000256" key="5">
    <source>
        <dbReference type="ARBA" id="ARBA00022448"/>
    </source>
</evidence>
<evidence type="ECO:0000256" key="10">
    <source>
        <dbReference type="SAM" id="Phobius"/>
    </source>
</evidence>
<comment type="subcellular location">
    <subcellularLocation>
        <location evidence="2">Cell membrane</location>
        <topology evidence="2">Multi-pass membrane protein</topology>
    </subcellularLocation>
</comment>
<comment type="similarity">
    <text evidence="3">Belongs to the nicotinamide ribonucleoside (NR) uptake permease (TC 4.B.1) family.</text>
</comment>
<dbReference type="EMBL" id="LNYX01000012">
    <property type="protein sequence ID" value="KTD64877.1"/>
    <property type="molecule type" value="Genomic_DNA"/>
</dbReference>
<name>A0A0W0Z6Y7_LEGSP</name>
<evidence type="ECO:0000256" key="1">
    <source>
        <dbReference type="ARBA" id="ARBA00002672"/>
    </source>
</evidence>
<gene>
    <name evidence="11" type="ORF">Lspi_1044</name>
</gene>
<dbReference type="NCBIfam" id="TIGR01528">
    <property type="entry name" value="NMN_trans_PnuC"/>
    <property type="match status" value="1"/>
</dbReference>
<keyword evidence="12" id="KW-1185">Reference proteome</keyword>
<dbReference type="GO" id="GO:0005886">
    <property type="term" value="C:plasma membrane"/>
    <property type="evidence" value="ECO:0007669"/>
    <property type="project" value="UniProtKB-SubCell"/>
</dbReference>
<dbReference type="PANTHER" id="PTHR36122">
    <property type="entry name" value="NICOTINAMIDE RIBOSIDE TRANSPORTER PNUC"/>
    <property type="match status" value="1"/>
</dbReference>
<dbReference type="GO" id="GO:0034257">
    <property type="term" value="F:nicotinamide riboside transmembrane transporter activity"/>
    <property type="evidence" value="ECO:0007669"/>
    <property type="project" value="InterPro"/>
</dbReference>
<dbReference type="Pfam" id="PF04973">
    <property type="entry name" value="NMN_transporter"/>
    <property type="match status" value="1"/>
</dbReference>
<keyword evidence="8 10" id="KW-1133">Transmembrane helix</keyword>
<feature type="transmembrane region" description="Helical" evidence="10">
    <location>
        <begin position="158"/>
        <end position="177"/>
    </location>
</feature>
<comment type="function">
    <text evidence="1">Required for nicotinamide riboside transport across the inner membrane.</text>
</comment>
<accession>A0A0W0Z6Y7</accession>
<organism evidence="11 12">
    <name type="scientific">Legionella spiritensis</name>
    <dbReference type="NCBI Taxonomy" id="452"/>
    <lineage>
        <taxon>Bacteria</taxon>
        <taxon>Pseudomonadati</taxon>
        <taxon>Pseudomonadota</taxon>
        <taxon>Gammaproteobacteria</taxon>
        <taxon>Legionellales</taxon>
        <taxon>Legionellaceae</taxon>
        <taxon>Legionella</taxon>
    </lineage>
</organism>
<evidence type="ECO:0000313" key="11">
    <source>
        <dbReference type="EMBL" id="KTD64877.1"/>
    </source>
</evidence>
<keyword evidence="9 10" id="KW-0472">Membrane</keyword>
<sequence>MLLDISGTLASLLATWLFIRINRKAWLVSMLATILNAWLYWQKGIYADMTLESFYFISTGYGWLTWRKPHKNQPGEISNLTGMQWIILGFAVLILFTAIMWVLQRYTSSNIASLDALTTSLSLVAQWLMCYKITATWILWLITDAIYAYLYLVKELPFHVVLMCAYLAMAAAGYRIWVKRQKQILSLTPTEPLTYFS</sequence>
<dbReference type="PATRIC" id="fig|452.5.peg.1146"/>
<keyword evidence="5" id="KW-0813">Transport</keyword>
<evidence type="ECO:0000256" key="9">
    <source>
        <dbReference type="ARBA" id="ARBA00023136"/>
    </source>
</evidence>
<evidence type="ECO:0000256" key="6">
    <source>
        <dbReference type="ARBA" id="ARBA00022475"/>
    </source>
</evidence>
<feature type="transmembrane region" description="Helical" evidence="10">
    <location>
        <begin position="85"/>
        <end position="103"/>
    </location>
</feature>
<dbReference type="Proteomes" id="UP000054877">
    <property type="component" value="Unassembled WGS sequence"/>
</dbReference>
<dbReference type="OrthoDB" id="9791248at2"/>
<dbReference type="InterPro" id="IPR006419">
    <property type="entry name" value="NMN_transpt_PnuC"/>
</dbReference>
<dbReference type="AlphaFoldDB" id="A0A0W0Z6Y7"/>
<evidence type="ECO:0000313" key="12">
    <source>
        <dbReference type="Proteomes" id="UP000054877"/>
    </source>
</evidence>
<keyword evidence="6" id="KW-1003">Cell membrane</keyword>
<evidence type="ECO:0000256" key="8">
    <source>
        <dbReference type="ARBA" id="ARBA00022989"/>
    </source>
</evidence>
<dbReference type="RefSeq" id="WP_058482978.1">
    <property type="nucleotide sequence ID" value="NZ_CAAAII010000003.1"/>
</dbReference>
<evidence type="ECO:0000256" key="7">
    <source>
        <dbReference type="ARBA" id="ARBA00022692"/>
    </source>
</evidence>
<dbReference type="PANTHER" id="PTHR36122:SF2">
    <property type="entry name" value="NICOTINAMIDE RIBOSIDE TRANSPORTER PNUC"/>
    <property type="match status" value="1"/>
</dbReference>
<proteinExistence type="inferred from homology"/>
<feature type="transmembrane region" description="Helical" evidence="10">
    <location>
        <begin position="135"/>
        <end position="152"/>
    </location>
</feature>
<evidence type="ECO:0000256" key="4">
    <source>
        <dbReference type="ARBA" id="ARBA00017522"/>
    </source>
</evidence>
<comment type="caution">
    <text evidence="11">The sequence shown here is derived from an EMBL/GenBank/DDBJ whole genome shotgun (WGS) entry which is preliminary data.</text>
</comment>
<evidence type="ECO:0000256" key="2">
    <source>
        <dbReference type="ARBA" id="ARBA00004651"/>
    </source>
</evidence>
<reference evidence="11 12" key="1">
    <citation type="submission" date="2015-11" db="EMBL/GenBank/DDBJ databases">
        <title>Genomic analysis of 38 Legionella species identifies large and diverse effector repertoires.</title>
        <authorList>
            <person name="Burstein D."/>
            <person name="Amaro F."/>
            <person name="Zusman T."/>
            <person name="Lifshitz Z."/>
            <person name="Cohen O."/>
            <person name="Gilbert J.A."/>
            <person name="Pupko T."/>
            <person name="Shuman H.A."/>
            <person name="Segal G."/>
        </authorList>
    </citation>
    <scope>NUCLEOTIDE SEQUENCE [LARGE SCALE GENOMIC DNA]</scope>
    <source>
        <strain evidence="11 12">Mt.St.Helens-9</strain>
    </source>
</reference>